<evidence type="ECO:0000313" key="2">
    <source>
        <dbReference type="EMBL" id="KAK2075096.1"/>
    </source>
</evidence>
<evidence type="ECO:0008006" key="4">
    <source>
        <dbReference type="Google" id="ProtNLM"/>
    </source>
</evidence>
<evidence type="ECO:0000256" key="1">
    <source>
        <dbReference type="SAM" id="MobiDB-lite"/>
    </source>
</evidence>
<dbReference type="SUPFAM" id="SSF52833">
    <property type="entry name" value="Thioredoxin-like"/>
    <property type="match status" value="1"/>
</dbReference>
<name>A0AAD9IC43_9PEZI</name>
<dbReference type="Proteomes" id="UP001217918">
    <property type="component" value="Unassembled WGS sequence"/>
</dbReference>
<dbReference type="PANTHER" id="PTHR42336:SF1">
    <property type="entry name" value="ALKYL HYDROPEROXIDE REDUCTASE SUBUNIT C_ THIOL SPECIFIC ANTIOXIDANT DOMAIN-CONTAINING PROTEIN"/>
    <property type="match status" value="1"/>
</dbReference>
<feature type="region of interest" description="Disordered" evidence="1">
    <location>
        <begin position="18"/>
        <end position="47"/>
    </location>
</feature>
<proteinExistence type="predicted"/>
<dbReference type="Pfam" id="PF13911">
    <property type="entry name" value="AhpC-TSA_2"/>
    <property type="match status" value="1"/>
</dbReference>
<accession>A0AAD9IC43</accession>
<evidence type="ECO:0000313" key="3">
    <source>
        <dbReference type="Proteomes" id="UP001217918"/>
    </source>
</evidence>
<dbReference type="PANTHER" id="PTHR42336">
    <property type="entry name" value="THIOREDOXIN DOMAIN-CONTAINING PROTEIN-RELATED"/>
    <property type="match status" value="1"/>
</dbReference>
<organism evidence="2 3">
    <name type="scientific">Phyllachora maydis</name>
    <dbReference type="NCBI Taxonomy" id="1825666"/>
    <lineage>
        <taxon>Eukaryota</taxon>
        <taxon>Fungi</taxon>
        <taxon>Dikarya</taxon>
        <taxon>Ascomycota</taxon>
        <taxon>Pezizomycotina</taxon>
        <taxon>Sordariomycetes</taxon>
        <taxon>Sordariomycetidae</taxon>
        <taxon>Phyllachorales</taxon>
        <taxon>Phyllachoraceae</taxon>
        <taxon>Phyllachora</taxon>
    </lineage>
</organism>
<reference evidence="2" key="1">
    <citation type="journal article" date="2023" name="Mol. Plant Microbe Interact.">
        <title>Elucidating the Obligate Nature and Biological Capacity of an Invasive Fungal Corn Pathogen.</title>
        <authorList>
            <person name="MacCready J.S."/>
            <person name="Roggenkamp E.M."/>
            <person name="Gdanetz K."/>
            <person name="Chilvers M.I."/>
        </authorList>
    </citation>
    <scope>NUCLEOTIDE SEQUENCE</scope>
    <source>
        <strain evidence="2">PM02</strain>
    </source>
</reference>
<dbReference type="InterPro" id="IPR036249">
    <property type="entry name" value="Thioredoxin-like_sf"/>
</dbReference>
<dbReference type="AlphaFoldDB" id="A0AAD9IC43"/>
<dbReference type="Gene3D" id="3.40.30.10">
    <property type="entry name" value="Glutaredoxin"/>
    <property type="match status" value="1"/>
</dbReference>
<gene>
    <name evidence="2" type="ORF">P8C59_009251</name>
</gene>
<comment type="caution">
    <text evidence="2">The sequence shown here is derived from an EMBL/GenBank/DDBJ whole genome shotgun (WGS) entry which is preliminary data.</text>
</comment>
<keyword evidence="3" id="KW-1185">Reference proteome</keyword>
<sequence length="296" mass="31587">MFNSLATKLALRKVGLSSKDFDFSSPDPSKKPGKKGGPSEDEDASSGWPAWMKVKSLPLTVQPWLTPVPPPVDVAELPVIGDPAPRDRDRQLTFGDGRRVIVVFLRCVGCAFAQKTFLALRVLANRYEGKIHCIAVSHASPAATQKWLELLGGRWNVEVVVDENRAIYAAWGLGLGSVWYVFNPTSQIQGFKDKGWLGARVAESLQRTGTFKREQEAAGKAAAAAAAPSGGRGAGAGKVDGEADAAADGPLTTMGNKWQEHGAFAVDGRGMVVWGGKALRSDEDMDFNAAIRALGL</sequence>
<feature type="region of interest" description="Disordered" evidence="1">
    <location>
        <begin position="222"/>
        <end position="251"/>
    </location>
</feature>
<protein>
    <recommendedName>
        <fullName evidence="4">Alkyl hydroperoxide reductase subunit C/ Thiol specific antioxidant domain-containing protein</fullName>
    </recommendedName>
</protein>
<dbReference type="EMBL" id="JAQQPM010000009">
    <property type="protein sequence ID" value="KAK2075096.1"/>
    <property type="molecule type" value="Genomic_DNA"/>
</dbReference>
<dbReference type="InterPro" id="IPR032801">
    <property type="entry name" value="PXL2A/B/C"/>
</dbReference>